<dbReference type="Gene3D" id="3.40.50.150">
    <property type="entry name" value="Vaccinia Virus protein VP39"/>
    <property type="match status" value="1"/>
</dbReference>
<accession>A0A856MGM3</accession>
<dbReference type="Pfam" id="PF13649">
    <property type="entry name" value="Methyltransf_25"/>
    <property type="match status" value="1"/>
</dbReference>
<dbReference type="PANTHER" id="PTHR43861">
    <property type="entry name" value="TRANS-ACONITATE 2-METHYLTRANSFERASE-RELATED"/>
    <property type="match status" value="1"/>
</dbReference>
<dbReference type="GO" id="GO:0016740">
    <property type="term" value="F:transferase activity"/>
    <property type="evidence" value="ECO:0007669"/>
    <property type="project" value="UniProtKB-KW"/>
</dbReference>
<dbReference type="RefSeq" id="WP_171975963.1">
    <property type="nucleotide sequence ID" value="NZ_CAWOXK010000001.1"/>
</dbReference>
<keyword evidence="1" id="KW-0808">Transferase</keyword>
<reference evidence="3 4" key="1">
    <citation type="submission" date="2018-06" db="EMBL/GenBank/DDBJ databases">
        <title>Comparative genomics of Brasilonema spp. strains.</title>
        <authorList>
            <person name="Alvarenga D.O."/>
            <person name="Fiore M.F."/>
            <person name="Varani A.M."/>
        </authorList>
    </citation>
    <scope>NUCLEOTIDE SEQUENCE [LARGE SCALE GENOMIC DNA]</scope>
    <source>
        <strain evidence="3 4">CENA114</strain>
    </source>
</reference>
<organism evidence="3 4">
    <name type="scientific">Brasilonema sennae CENA114</name>
    <dbReference type="NCBI Taxonomy" id="415709"/>
    <lineage>
        <taxon>Bacteria</taxon>
        <taxon>Bacillati</taxon>
        <taxon>Cyanobacteriota</taxon>
        <taxon>Cyanophyceae</taxon>
        <taxon>Nostocales</taxon>
        <taxon>Scytonemataceae</taxon>
        <taxon>Brasilonema</taxon>
        <taxon>Bromeliae group (in: Brasilonema)</taxon>
    </lineage>
</organism>
<dbReference type="KEGG" id="bsen:DP114_09430"/>
<dbReference type="CDD" id="cd02440">
    <property type="entry name" value="AdoMet_MTases"/>
    <property type="match status" value="1"/>
</dbReference>
<evidence type="ECO:0000313" key="3">
    <source>
        <dbReference type="EMBL" id="QDL08096.1"/>
    </source>
</evidence>
<evidence type="ECO:0000256" key="1">
    <source>
        <dbReference type="ARBA" id="ARBA00022679"/>
    </source>
</evidence>
<dbReference type="SUPFAM" id="SSF53335">
    <property type="entry name" value="S-adenosyl-L-methionine-dependent methyltransferases"/>
    <property type="match status" value="1"/>
</dbReference>
<gene>
    <name evidence="3" type="ORF">DP114_09430</name>
</gene>
<evidence type="ECO:0000313" key="4">
    <source>
        <dbReference type="Proteomes" id="UP000503129"/>
    </source>
</evidence>
<dbReference type="InterPro" id="IPR029063">
    <property type="entry name" value="SAM-dependent_MTases_sf"/>
</dbReference>
<name>A0A856MGM3_9CYAN</name>
<dbReference type="AlphaFoldDB" id="A0A856MGM3"/>
<protein>
    <recommendedName>
        <fullName evidence="2">Methyltransferase domain-containing protein</fullName>
    </recommendedName>
</protein>
<keyword evidence="4" id="KW-1185">Reference proteome</keyword>
<dbReference type="EMBL" id="CP030118">
    <property type="protein sequence ID" value="QDL08096.1"/>
    <property type="molecule type" value="Genomic_DNA"/>
</dbReference>
<proteinExistence type="predicted"/>
<dbReference type="Proteomes" id="UP000503129">
    <property type="component" value="Chromosome"/>
</dbReference>
<dbReference type="InterPro" id="IPR041698">
    <property type="entry name" value="Methyltransf_25"/>
</dbReference>
<feature type="domain" description="Methyltransferase" evidence="2">
    <location>
        <begin position="46"/>
        <end position="139"/>
    </location>
</feature>
<evidence type="ECO:0000259" key="2">
    <source>
        <dbReference type="Pfam" id="PF13649"/>
    </source>
</evidence>
<sequence>MTDNILRTLVALYDPLPLSDRFFVRTRLFLSNLYQLESYVPKEGRILDIGCGHGLLSNLLAITSPQRQVLGIDIDAKKIAAAQSTVSNRSNIQFKVGDAAVLPDTSFHAVTIADVMYLIPPDIQRAILTSIACALEPNGVLIWKTHSHRPQWKYTITYAQEWLMTKLGPTKGAGIFFMDSEESLQAIRNAGLDPTVVPMPSRRPYSDILFLGCKSNKNSPSQYES</sequence>